<feature type="region of interest" description="Disordered" evidence="1">
    <location>
        <begin position="1"/>
        <end position="46"/>
    </location>
</feature>
<keyword evidence="3" id="KW-1185">Reference proteome</keyword>
<accession>A0A2H4PA73</accession>
<reference evidence="3" key="1">
    <citation type="submission" date="2017-10" db="EMBL/GenBank/DDBJ databases">
        <authorList>
            <person name="Banno H."/>
            <person name="Chua N.-H."/>
        </authorList>
    </citation>
    <scope>NUCLEOTIDE SEQUENCE [LARGE SCALE GENOMIC DNA]</scope>
</reference>
<name>A0A2H4PA73_9CAUD</name>
<evidence type="ECO:0000313" key="2">
    <source>
        <dbReference type="EMBL" id="ATW59123.1"/>
    </source>
</evidence>
<dbReference type="OrthoDB" id="38596at10239"/>
<evidence type="ECO:0000313" key="3">
    <source>
        <dbReference type="Proteomes" id="UP000241392"/>
    </source>
</evidence>
<sequence>MTTNPFAQSPPPTNNPFMPEALGHRPGGTSSASESTPAAPASGADLSPLLARAREIKAEKQALDDEYSEIRSKLWDAVGRKVGKIPGGASFRKLTAKRRTDLKRLEAEFPDAYAATVSTTEPDPDAPGALYL</sequence>
<dbReference type="Proteomes" id="UP000241392">
    <property type="component" value="Segment"/>
</dbReference>
<gene>
    <name evidence="2" type="ORF">PHIRE_GUSTAV_63</name>
</gene>
<dbReference type="EMBL" id="MG198784">
    <property type="protein sequence ID" value="ATW59123.1"/>
    <property type="molecule type" value="Genomic_DNA"/>
</dbReference>
<organism evidence="2 3">
    <name type="scientific">Gordonia phage Gustav</name>
    <dbReference type="NCBI Taxonomy" id="2047872"/>
    <lineage>
        <taxon>Viruses</taxon>
        <taxon>Duplodnaviria</taxon>
        <taxon>Heunggongvirae</taxon>
        <taxon>Uroviricota</taxon>
        <taxon>Caudoviricetes</taxon>
        <taxon>Gustavvirus</taxon>
        <taxon>Gustavvirus gustav</taxon>
    </lineage>
</organism>
<feature type="compositionally biased region" description="Low complexity" evidence="1">
    <location>
        <begin position="27"/>
        <end position="44"/>
    </location>
</feature>
<evidence type="ECO:0000256" key="1">
    <source>
        <dbReference type="SAM" id="MobiDB-lite"/>
    </source>
</evidence>
<protein>
    <submittedName>
        <fullName evidence="2">Uncharacterized protein</fullName>
    </submittedName>
</protein>
<proteinExistence type="predicted"/>